<dbReference type="GO" id="GO:0005525">
    <property type="term" value="F:GTP binding"/>
    <property type="evidence" value="ECO:0007669"/>
    <property type="project" value="UniProtKB-KW"/>
</dbReference>
<protein>
    <recommendedName>
        <fullName evidence="8">ADP-ribosylation factor</fullName>
    </recommendedName>
</protein>
<dbReference type="GeneID" id="20084258"/>
<evidence type="ECO:0000256" key="4">
    <source>
        <dbReference type="PIRSR" id="PIRSR606689-1"/>
    </source>
</evidence>
<dbReference type="GO" id="GO:0046872">
    <property type="term" value="F:metal ion binding"/>
    <property type="evidence" value="ECO:0007669"/>
    <property type="project" value="UniProtKB-KW"/>
</dbReference>
<dbReference type="FunFam" id="3.40.50.300:FF:000412">
    <property type="entry name" value="ADP-ribosylation factor 1"/>
    <property type="match status" value="1"/>
</dbReference>
<feature type="binding site" evidence="5">
    <location>
        <position position="33"/>
    </location>
    <ligand>
        <name>Mg(2+)</name>
        <dbReference type="ChEBI" id="CHEBI:18420"/>
    </ligand>
</feature>
<proteinExistence type="inferred from homology"/>
<dbReference type="PRINTS" id="PR00328">
    <property type="entry name" value="SAR1GTPBP"/>
</dbReference>
<dbReference type="Pfam" id="PF00025">
    <property type="entry name" value="Arf"/>
    <property type="match status" value="1"/>
</dbReference>
<dbReference type="GO" id="GO:0003924">
    <property type="term" value="F:GTPase activity"/>
    <property type="evidence" value="ECO:0007669"/>
    <property type="project" value="InterPro"/>
</dbReference>
<feature type="binding site" evidence="4">
    <location>
        <begin position="128"/>
        <end position="131"/>
    </location>
    <ligand>
        <name>GTP</name>
        <dbReference type="ChEBI" id="CHEBI:37565"/>
    </ligand>
</feature>
<comment type="similarity">
    <text evidence="1 6">Belongs to the small GTPase superfamily. Arf family.</text>
</comment>
<dbReference type="OrthoDB" id="2011769at2759"/>
<dbReference type="InterPro" id="IPR005225">
    <property type="entry name" value="Small_GTP-bd"/>
</dbReference>
<dbReference type="Gene3D" id="3.40.50.300">
    <property type="entry name" value="P-loop containing nucleotide triphosphate hydrolases"/>
    <property type="match status" value="1"/>
</dbReference>
<reference evidence="7" key="1">
    <citation type="submission" date="2013-12" db="EMBL/GenBank/DDBJ databases">
        <title>The Genome Sequence of Aphanomyces invadans NJM9701.</title>
        <authorList>
            <consortium name="The Broad Institute Genomics Platform"/>
            <person name="Russ C."/>
            <person name="Tyler B."/>
            <person name="van West P."/>
            <person name="Dieguez-Uribeondo J."/>
            <person name="Young S.K."/>
            <person name="Zeng Q."/>
            <person name="Gargeya S."/>
            <person name="Fitzgerald M."/>
            <person name="Abouelleil A."/>
            <person name="Alvarado L."/>
            <person name="Chapman S.B."/>
            <person name="Gainer-Dewar J."/>
            <person name="Goldberg J."/>
            <person name="Griggs A."/>
            <person name="Gujja S."/>
            <person name="Hansen M."/>
            <person name="Howarth C."/>
            <person name="Imamovic A."/>
            <person name="Ireland A."/>
            <person name="Larimer J."/>
            <person name="McCowan C."/>
            <person name="Murphy C."/>
            <person name="Pearson M."/>
            <person name="Poon T.W."/>
            <person name="Priest M."/>
            <person name="Roberts A."/>
            <person name="Saif S."/>
            <person name="Shea T."/>
            <person name="Sykes S."/>
            <person name="Wortman J."/>
            <person name="Nusbaum C."/>
            <person name="Birren B."/>
        </authorList>
    </citation>
    <scope>NUCLEOTIDE SEQUENCE [LARGE SCALE GENOMIC DNA]</scope>
    <source>
        <strain evidence="7">NJM9701</strain>
    </source>
</reference>
<keyword evidence="3 4" id="KW-0342">GTP-binding</keyword>
<dbReference type="RefSeq" id="XP_008870774.1">
    <property type="nucleotide sequence ID" value="XM_008872552.1"/>
</dbReference>
<evidence type="ECO:0000256" key="3">
    <source>
        <dbReference type="ARBA" id="ARBA00023134"/>
    </source>
</evidence>
<dbReference type="InterPro" id="IPR027417">
    <property type="entry name" value="P-loop_NTPase"/>
</dbReference>
<dbReference type="eggNOG" id="KOG0070">
    <property type="taxonomic scope" value="Eukaryota"/>
</dbReference>
<dbReference type="STRING" id="157072.A0A024U310"/>
<name>A0A024U310_9STRA</name>
<keyword evidence="5" id="KW-0479">Metal-binding</keyword>
<dbReference type="SMART" id="SM00177">
    <property type="entry name" value="ARF"/>
    <property type="match status" value="1"/>
</dbReference>
<evidence type="ECO:0000256" key="6">
    <source>
        <dbReference type="RuleBase" id="RU003925"/>
    </source>
</evidence>
<dbReference type="CDD" id="cd00878">
    <property type="entry name" value="Arf_Arl"/>
    <property type="match status" value="1"/>
</dbReference>
<feature type="binding site" evidence="4">
    <location>
        <begin position="26"/>
        <end position="33"/>
    </location>
    <ligand>
        <name>GTP</name>
        <dbReference type="ChEBI" id="CHEBI:37565"/>
    </ligand>
</feature>
<evidence type="ECO:0000256" key="1">
    <source>
        <dbReference type="ARBA" id="ARBA00010290"/>
    </source>
</evidence>
<dbReference type="SMART" id="SM00178">
    <property type="entry name" value="SAR"/>
    <property type="match status" value="1"/>
</dbReference>
<evidence type="ECO:0000256" key="5">
    <source>
        <dbReference type="PIRSR" id="PIRSR606689-2"/>
    </source>
</evidence>
<dbReference type="InterPro" id="IPR006689">
    <property type="entry name" value="Small_GTPase_ARF/SAR"/>
</dbReference>
<dbReference type="EMBL" id="KI913964">
    <property type="protein sequence ID" value="ETW00639.1"/>
    <property type="molecule type" value="Genomic_DNA"/>
</dbReference>
<dbReference type="PROSITE" id="PS51417">
    <property type="entry name" value="ARF"/>
    <property type="match status" value="1"/>
</dbReference>
<dbReference type="GO" id="GO:0030010">
    <property type="term" value="P:establishment of cell polarity"/>
    <property type="evidence" value="ECO:0007669"/>
    <property type="project" value="UniProtKB-ARBA"/>
</dbReference>
<dbReference type="AlphaFoldDB" id="A0A024U310"/>
<organism evidence="7">
    <name type="scientific">Aphanomyces invadans</name>
    <dbReference type="NCBI Taxonomy" id="157072"/>
    <lineage>
        <taxon>Eukaryota</taxon>
        <taxon>Sar</taxon>
        <taxon>Stramenopiles</taxon>
        <taxon>Oomycota</taxon>
        <taxon>Saprolegniomycetes</taxon>
        <taxon>Saprolegniales</taxon>
        <taxon>Verrucalvaceae</taxon>
        <taxon>Aphanomyces</taxon>
    </lineage>
</organism>
<accession>A0A024U310</accession>
<evidence type="ECO:0000256" key="2">
    <source>
        <dbReference type="ARBA" id="ARBA00022741"/>
    </source>
</evidence>
<dbReference type="PANTHER" id="PTHR11711">
    <property type="entry name" value="ADP RIBOSYLATION FACTOR-RELATED"/>
    <property type="match status" value="1"/>
</dbReference>
<dbReference type="NCBIfam" id="TIGR00231">
    <property type="entry name" value="small_GTP"/>
    <property type="match status" value="1"/>
</dbReference>
<dbReference type="VEuPathDB" id="FungiDB:H310_07208"/>
<sequence length="216" mass="24496">MGGYMAKLMHMIDLFSMKKRRILLLGLDSAGKTTILYNFKFGETMHTTPTVGFNVEMFRYKNVEFTAWDIGGQEKLRGVWHHYYQNTDAVIFVVDSNDIQRVGQAADELHRMFQETELENAKLLVYANKQDLPNALSISELSDKLQLDAVTPNAHCMQPCVAVTAAGLYEGLEWLSKALLYSSSAFGHLAVIRSFGRSQHYFKFTLFTCCGNLEMV</sequence>
<evidence type="ECO:0008006" key="8">
    <source>
        <dbReference type="Google" id="ProtNLM"/>
    </source>
</evidence>
<dbReference type="SUPFAM" id="SSF52540">
    <property type="entry name" value="P-loop containing nucleoside triphosphate hydrolases"/>
    <property type="match status" value="1"/>
</dbReference>
<keyword evidence="5" id="KW-0460">Magnesium</keyword>
<gene>
    <name evidence="7" type="ORF">H310_07208</name>
</gene>
<feature type="binding site" evidence="5">
    <location>
        <position position="50"/>
    </location>
    <ligand>
        <name>Mg(2+)</name>
        <dbReference type="ChEBI" id="CHEBI:18420"/>
    </ligand>
</feature>
<evidence type="ECO:0000313" key="7">
    <source>
        <dbReference type="EMBL" id="ETW00639.1"/>
    </source>
</evidence>
<feature type="binding site" evidence="4">
    <location>
        <position position="72"/>
    </location>
    <ligand>
        <name>GTP</name>
        <dbReference type="ChEBI" id="CHEBI:37565"/>
    </ligand>
</feature>
<keyword evidence="2 4" id="KW-0547">Nucleotide-binding</keyword>
<dbReference type="InterPro" id="IPR024156">
    <property type="entry name" value="Small_GTPase_ARF"/>
</dbReference>